<reference evidence="2" key="1">
    <citation type="journal article" date="2020" name="mSystems">
        <title>Genome- and Community-Level Interaction Insights into Carbon Utilization and Element Cycling Functions of Hydrothermarchaeota in Hydrothermal Sediment.</title>
        <authorList>
            <person name="Zhou Z."/>
            <person name="Liu Y."/>
            <person name="Xu W."/>
            <person name="Pan J."/>
            <person name="Luo Z.H."/>
            <person name="Li M."/>
        </authorList>
    </citation>
    <scope>NUCLEOTIDE SEQUENCE [LARGE SCALE GENOMIC DNA]</scope>
    <source>
        <strain evidence="2">SpSt-418</strain>
    </source>
</reference>
<keyword evidence="1" id="KW-0472">Membrane</keyword>
<dbReference type="EMBL" id="DSRU01000429">
    <property type="protein sequence ID" value="HFN01630.1"/>
    <property type="molecule type" value="Genomic_DNA"/>
</dbReference>
<comment type="caution">
    <text evidence="2">The sequence shown here is derived from an EMBL/GenBank/DDBJ whole genome shotgun (WGS) entry which is preliminary data.</text>
</comment>
<dbReference type="InterPro" id="IPR012902">
    <property type="entry name" value="N_methyl_site"/>
</dbReference>
<dbReference type="AlphaFoldDB" id="A0A7C3KHY0"/>
<evidence type="ECO:0000256" key="1">
    <source>
        <dbReference type="SAM" id="Phobius"/>
    </source>
</evidence>
<organism evidence="2">
    <name type="scientific">Oscillatoriales cyanobacterium SpSt-418</name>
    <dbReference type="NCBI Taxonomy" id="2282169"/>
    <lineage>
        <taxon>Bacteria</taxon>
        <taxon>Bacillati</taxon>
        <taxon>Cyanobacteriota</taxon>
        <taxon>Cyanophyceae</taxon>
        <taxon>Oscillatoriophycideae</taxon>
        <taxon>Oscillatoriales</taxon>
    </lineage>
</organism>
<accession>A0A7C3KHY0</accession>
<protein>
    <submittedName>
        <fullName evidence="2">Type II secretion system protein</fullName>
    </submittedName>
</protein>
<name>A0A7C3KHY0_9CYAN</name>
<evidence type="ECO:0000313" key="2">
    <source>
        <dbReference type="EMBL" id="HFN01630.1"/>
    </source>
</evidence>
<keyword evidence="1" id="KW-0812">Transmembrane</keyword>
<sequence>MPRLRKTASRMGNLVARNSSLLAVKPTLPHPLFPHIWIRLMSISPRSYPPKLLLALRQQQRDASEQGLSLTECLVAIIILSLLGLAITPPMFLAAGTRVQARRADQANQIAQSEIDRVRSMVERGSSTLTVSDLPAIATATNLKDAAAATPTTTVSATNPLLTNAKCNSSSLYARDVLQVPVSSVVLVDQDGDCTPDYMMQVFRSQGNAATASDVPTSFQVGVRVYAITQGAASQTLMTDRTASLIIGTGPKDKVDGNKRRPLAVLYSTVTRSDTSGGLGGLCRQLGGTDTTCK</sequence>
<dbReference type="NCBIfam" id="TIGR02532">
    <property type="entry name" value="IV_pilin_GFxxxE"/>
    <property type="match status" value="1"/>
</dbReference>
<keyword evidence="1" id="KW-1133">Transmembrane helix</keyword>
<feature type="transmembrane region" description="Helical" evidence="1">
    <location>
        <begin position="67"/>
        <end position="87"/>
    </location>
</feature>
<gene>
    <name evidence="2" type="ORF">ENR64_28595</name>
</gene>
<proteinExistence type="predicted"/>